<comment type="caution">
    <text evidence="2">The sequence shown here is derived from an EMBL/GenBank/DDBJ whole genome shotgun (WGS) entry which is preliminary data.</text>
</comment>
<evidence type="ECO:0000259" key="1">
    <source>
        <dbReference type="PROSITE" id="PS50042"/>
    </source>
</evidence>
<organism evidence="2 3">
    <name type="scientific">Vibrio nigripulchritudo SOn1</name>
    <dbReference type="NCBI Taxonomy" id="1238450"/>
    <lineage>
        <taxon>Bacteria</taxon>
        <taxon>Pseudomonadati</taxon>
        <taxon>Pseudomonadota</taxon>
        <taxon>Gammaproteobacteria</taxon>
        <taxon>Vibrionales</taxon>
        <taxon>Vibrionaceae</taxon>
        <taxon>Vibrio</taxon>
    </lineage>
</organism>
<dbReference type="InterPro" id="IPR014710">
    <property type="entry name" value="RmlC-like_jellyroll"/>
</dbReference>
<protein>
    <submittedName>
        <fullName evidence="2">Effector domain of the CAP family of transcription factor protein</fullName>
    </submittedName>
</protein>
<dbReference type="PROSITE" id="PS50042">
    <property type="entry name" value="CNMP_BINDING_3"/>
    <property type="match status" value="1"/>
</dbReference>
<feature type="domain" description="Cyclic nucleotide-binding" evidence="1">
    <location>
        <begin position="15"/>
        <end position="112"/>
    </location>
</feature>
<dbReference type="InterPro" id="IPR018490">
    <property type="entry name" value="cNMP-bd_dom_sf"/>
</dbReference>
<evidence type="ECO:0000313" key="2">
    <source>
        <dbReference type="EMBL" id="CCO49693.1"/>
    </source>
</evidence>
<dbReference type="EMBL" id="CAOF01000181">
    <property type="protein sequence ID" value="CCO49693.1"/>
    <property type="molecule type" value="Genomic_DNA"/>
</dbReference>
<dbReference type="CDD" id="cd00038">
    <property type="entry name" value="CAP_ED"/>
    <property type="match status" value="1"/>
</dbReference>
<dbReference type="RefSeq" id="WP_022613735.1">
    <property type="nucleotide sequence ID" value="NZ_LK391965.1"/>
</dbReference>
<reference evidence="2 3" key="1">
    <citation type="journal article" date="2013" name="ISME J.">
        <title>Comparative genomics of pathogenic lineages of Vibrio nigripulchritudo identifies virulence-associated traits.</title>
        <authorList>
            <person name="Goudenege D."/>
            <person name="Labreuche Y."/>
            <person name="Krin E."/>
            <person name="Ansquer D."/>
            <person name="Mangenot S."/>
            <person name="Calteau A."/>
            <person name="Medigue C."/>
            <person name="Mazel D."/>
            <person name="Polz M.F."/>
            <person name="Le Roux F."/>
        </authorList>
    </citation>
    <scope>NUCLEOTIDE SEQUENCE [LARGE SCALE GENOMIC DNA]</scope>
    <source>
        <strain evidence="2 3">SOn1</strain>
    </source>
</reference>
<dbReference type="AlphaFoldDB" id="A0AAV2VYJ8"/>
<sequence>MGDTYLLHCPHLCCLPSTIQSKIYAIAQHQRLSDKQTIVETGNHWQSIIWLKTGTIRLYTLNEQQEHNIAYFSDDDFLWPVTESLRNQPCPFTIETLTPVEFWIWTYDEFREQFKKEEDWRTFHTPWLKAFENTKSKSVT</sequence>
<gene>
    <name evidence="2" type="ORF">VIBNISOn1_850031</name>
</gene>
<name>A0AAV2VYJ8_9VIBR</name>
<dbReference type="SUPFAM" id="SSF51206">
    <property type="entry name" value="cAMP-binding domain-like"/>
    <property type="match status" value="1"/>
</dbReference>
<evidence type="ECO:0000313" key="3">
    <source>
        <dbReference type="Proteomes" id="UP000018211"/>
    </source>
</evidence>
<dbReference type="InterPro" id="IPR000595">
    <property type="entry name" value="cNMP-bd_dom"/>
</dbReference>
<dbReference type="Pfam" id="PF00027">
    <property type="entry name" value="cNMP_binding"/>
    <property type="match status" value="1"/>
</dbReference>
<proteinExistence type="predicted"/>
<dbReference type="Proteomes" id="UP000018211">
    <property type="component" value="Unassembled WGS sequence"/>
</dbReference>
<dbReference type="Gene3D" id="2.60.120.10">
    <property type="entry name" value="Jelly Rolls"/>
    <property type="match status" value="1"/>
</dbReference>
<accession>A0AAV2VYJ8</accession>